<dbReference type="EMBL" id="CP036268">
    <property type="protein sequence ID" value="QDT37351.1"/>
    <property type="molecule type" value="Genomic_DNA"/>
</dbReference>
<keyword evidence="4 6" id="KW-0067">ATP-binding</keyword>
<dbReference type="GO" id="GO:0005524">
    <property type="term" value="F:ATP binding"/>
    <property type="evidence" value="ECO:0007669"/>
    <property type="project" value="UniProtKB-UniRule"/>
</dbReference>
<dbReference type="GO" id="GO:0046872">
    <property type="term" value="F:metal ion binding"/>
    <property type="evidence" value="ECO:0007669"/>
    <property type="project" value="UniProtKB-KW"/>
</dbReference>
<proteinExistence type="inferred from homology"/>
<feature type="binding site" evidence="6">
    <location>
        <begin position="10"/>
        <end position="15"/>
    </location>
    <ligand>
        <name>ATP</name>
        <dbReference type="ChEBI" id="CHEBI:30616"/>
    </ligand>
</feature>
<comment type="function">
    <text evidence="6">ATPase that binds to both the 70S ribosome and the 50S ribosomal subunit in a nucleotide-independent manner.</text>
</comment>
<dbReference type="FunFam" id="3.10.20.30:FF:000001">
    <property type="entry name" value="Ribosome-binding ATPase YchF"/>
    <property type="match status" value="1"/>
</dbReference>
<dbReference type="SUPFAM" id="SSF52540">
    <property type="entry name" value="P-loop containing nucleoside triphosphate hydrolases"/>
    <property type="match status" value="1"/>
</dbReference>
<feature type="domain" description="OBG-type G" evidence="7">
    <location>
        <begin position="1"/>
        <end position="255"/>
    </location>
</feature>
<dbReference type="InterPro" id="IPR012675">
    <property type="entry name" value="Beta-grasp_dom_sf"/>
</dbReference>
<evidence type="ECO:0000256" key="5">
    <source>
        <dbReference type="ARBA" id="ARBA00022842"/>
    </source>
</evidence>
<dbReference type="Proteomes" id="UP000317318">
    <property type="component" value="Chromosome"/>
</dbReference>
<gene>
    <name evidence="6 9" type="primary">ychF</name>
    <name evidence="9" type="ORF">Pan189_17240</name>
</gene>
<dbReference type="InterPro" id="IPR041706">
    <property type="entry name" value="YchF_N"/>
</dbReference>
<dbReference type="OrthoDB" id="9807318at2"/>
<dbReference type="GO" id="GO:0005737">
    <property type="term" value="C:cytoplasm"/>
    <property type="evidence" value="ECO:0007669"/>
    <property type="project" value="TreeGrafter"/>
</dbReference>
<sequence>MEAGIVGLPNVGKSTLFNALTAAGIPSENYPFCTIEPNVGVVAVPDQRLGEIQAHIPTEKVVPAILRLVDIAGLVKGASEGEGLGNKFLSHIREVDAILHVVRCFEGEITHVDGSVDPIRDIETIETELILADLQAVGSAKDKAARLTRSGDKDAKAKVAFLEKIEAHLDEGKPARQMEFADPEDRKTLKSLQLITAKKVLYVANVGEDDLTGESELVERVRQRAAEEGGEVVPVCGQLEAELAELDEADRAEMLESVGLEEPALAVLARGTYRTLGLQSYFTAGPKEIRAWTVPIGATAPEAAGVIHTDFQRGFIRVEVYSVDDLEELKSEKAIREAGRMRVEGKSYSMRDGDVCHFLFNV</sequence>
<keyword evidence="10" id="KW-1185">Reference proteome</keyword>
<keyword evidence="5" id="KW-0460">Magnesium</keyword>
<dbReference type="InterPro" id="IPR031167">
    <property type="entry name" value="G_OBG"/>
</dbReference>
<dbReference type="HAMAP" id="MF_00944">
    <property type="entry name" value="YchF_OLA1_ATPase"/>
    <property type="match status" value="1"/>
</dbReference>
<accession>A0A517R0F0</accession>
<dbReference type="InterPro" id="IPR027417">
    <property type="entry name" value="P-loop_NTPase"/>
</dbReference>
<evidence type="ECO:0000256" key="4">
    <source>
        <dbReference type="ARBA" id="ARBA00022840"/>
    </source>
</evidence>
<dbReference type="PIRSF" id="PIRSF006641">
    <property type="entry name" value="CHP00092"/>
    <property type="match status" value="1"/>
</dbReference>
<dbReference type="GO" id="GO:0016887">
    <property type="term" value="F:ATP hydrolysis activity"/>
    <property type="evidence" value="ECO:0007669"/>
    <property type="project" value="UniProtKB-UniRule"/>
</dbReference>
<name>A0A517R0F0_9PLAN</name>
<dbReference type="InterPro" id="IPR004396">
    <property type="entry name" value="ATPase_YchF/OLA1"/>
</dbReference>
<keyword evidence="3 6" id="KW-0547">Nucleotide-binding</keyword>
<comment type="cofactor">
    <cofactor evidence="1">
        <name>Mg(2+)</name>
        <dbReference type="ChEBI" id="CHEBI:18420"/>
    </cofactor>
</comment>
<evidence type="ECO:0000259" key="8">
    <source>
        <dbReference type="PROSITE" id="PS51880"/>
    </source>
</evidence>
<dbReference type="Gene3D" id="3.40.50.300">
    <property type="entry name" value="P-loop containing nucleotide triphosphate hydrolases"/>
    <property type="match status" value="1"/>
</dbReference>
<evidence type="ECO:0000256" key="1">
    <source>
        <dbReference type="ARBA" id="ARBA00001946"/>
    </source>
</evidence>
<evidence type="ECO:0000256" key="2">
    <source>
        <dbReference type="ARBA" id="ARBA00022723"/>
    </source>
</evidence>
<dbReference type="GO" id="GO:0043023">
    <property type="term" value="F:ribosomal large subunit binding"/>
    <property type="evidence" value="ECO:0007669"/>
    <property type="project" value="UniProtKB-UniRule"/>
</dbReference>
<evidence type="ECO:0000259" key="7">
    <source>
        <dbReference type="PROSITE" id="PS51710"/>
    </source>
</evidence>
<dbReference type="PRINTS" id="PR00326">
    <property type="entry name" value="GTP1OBG"/>
</dbReference>
<dbReference type="KEGG" id="svp:Pan189_17240"/>
<dbReference type="InterPro" id="IPR012676">
    <property type="entry name" value="TGS-like"/>
</dbReference>
<dbReference type="Pfam" id="PF01926">
    <property type="entry name" value="MMR_HSR1"/>
    <property type="match status" value="1"/>
</dbReference>
<feature type="domain" description="TGS" evidence="8">
    <location>
        <begin position="277"/>
        <end position="360"/>
    </location>
</feature>
<organism evidence="9 10">
    <name type="scientific">Stratiformator vulcanicus</name>
    <dbReference type="NCBI Taxonomy" id="2527980"/>
    <lineage>
        <taxon>Bacteria</taxon>
        <taxon>Pseudomonadati</taxon>
        <taxon>Planctomycetota</taxon>
        <taxon>Planctomycetia</taxon>
        <taxon>Planctomycetales</taxon>
        <taxon>Planctomycetaceae</taxon>
        <taxon>Stratiformator</taxon>
    </lineage>
</organism>
<protein>
    <recommendedName>
        <fullName evidence="6">Ribosome-binding ATPase YchF</fullName>
    </recommendedName>
</protein>
<dbReference type="PANTHER" id="PTHR23305:SF18">
    <property type="entry name" value="OBG-TYPE G DOMAIN-CONTAINING PROTEIN"/>
    <property type="match status" value="1"/>
</dbReference>
<dbReference type="InterPro" id="IPR006073">
    <property type="entry name" value="GTP-bd"/>
</dbReference>
<reference evidence="9 10" key="1">
    <citation type="submission" date="2019-02" db="EMBL/GenBank/DDBJ databases">
        <title>Deep-cultivation of Planctomycetes and their phenomic and genomic characterization uncovers novel biology.</title>
        <authorList>
            <person name="Wiegand S."/>
            <person name="Jogler M."/>
            <person name="Boedeker C."/>
            <person name="Pinto D."/>
            <person name="Vollmers J."/>
            <person name="Rivas-Marin E."/>
            <person name="Kohn T."/>
            <person name="Peeters S.H."/>
            <person name="Heuer A."/>
            <person name="Rast P."/>
            <person name="Oberbeckmann S."/>
            <person name="Bunk B."/>
            <person name="Jeske O."/>
            <person name="Meyerdierks A."/>
            <person name="Storesund J.E."/>
            <person name="Kallscheuer N."/>
            <person name="Luecker S."/>
            <person name="Lage O.M."/>
            <person name="Pohl T."/>
            <person name="Merkel B.J."/>
            <person name="Hornburger P."/>
            <person name="Mueller R.-W."/>
            <person name="Bruemmer F."/>
            <person name="Labrenz M."/>
            <person name="Spormann A.M."/>
            <person name="Op den Camp H."/>
            <person name="Overmann J."/>
            <person name="Amann R."/>
            <person name="Jetten M.S.M."/>
            <person name="Mascher T."/>
            <person name="Medema M.H."/>
            <person name="Devos D.P."/>
            <person name="Kaster A.-K."/>
            <person name="Ovreas L."/>
            <person name="Rohde M."/>
            <person name="Galperin M.Y."/>
            <person name="Jogler C."/>
        </authorList>
    </citation>
    <scope>NUCLEOTIDE SEQUENCE [LARGE SCALE GENOMIC DNA]</scope>
    <source>
        <strain evidence="9 10">Pan189</strain>
    </source>
</reference>
<dbReference type="SUPFAM" id="SSF81271">
    <property type="entry name" value="TGS-like"/>
    <property type="match status" value="1"/>
</dbReference>
<dbReference type="InterPro" id="IPR004095">
    <property type="entry name" value="TGS"/>
</dbReference>
<dbReference type="InterPro" id="IPR013029">
    <property type="entry name" value="YchF_C"/>
</dbReference>
<dbReference type="GO" id="GO:0005525">
    <property type="term" value="F:GTP binding"/>
    <property type="evidence" value="ECO:0007669"/>
    <property type="project" value="InterPro"/>
</dbReference>
<dbReference type="Pfam" id="PF06071">
    <property type="entry name" value="YchF-GTPase_C"/>
    <property type="match status" value="1"/>
</dbReference>
<evidence type="ECO:0000313" key="10">
    <source>
        <dbReference type="Proteomes" id="UP000317318"/>
    </source>
</evidence>
<evidence type="ECO:0000256" key="3">
    <source>
        <dbReference type="ARBA" id="ARBA00022741"/>
    </source>
</evidence>
<dbReference type="FunFam" id="1.10.150.300:FF:000001">
    <property type="entry name" value="Ribosome-binding ATPase YchF"/>
    <property type="match status" value="1"/>
</dbReference>
<dbReference type="PROSITE" id="PS51710">
    <property type="entry name" value="G_OBG"/>
    <property type="match status" value="1"/>
</dbReference>
<dbReference type="AlphaFoldDB" id="A0A517R0F0"/>
<keyword evidence="2" id="KW-0479">Metal-binding</keyword>
<dbReference type="InterPro" id="IPR023192">
    <property type="entry name" value="TGS-like_dom_sf"/>
</dbReference>
<evidence type="ECO:0000256" key="6">
    <source>
        <dbReference type="HAMAP-Rule" id="MF_00944"/>
    </source>
</evidence>
<dbReference type="CDD" id="cd04867">
    <property type="entry name" value="TGS_YchF_OLA1"/>
    <property type="match status" value="1"/>
</dbReference>
<dbReference type="Gene3D" id="1.10.150.300">
    <property type="entry name" value="TGS-like domain"/>
    <property type="match status" value="1"/>
</dbReference>
<dbReference type="CDD" id="cd01900">
    <property type="entry name" value="YchF"/>
    <property type="match status" value="1"/>
</dbReference>
<dbReference type="RefSeq" id="WP_145363470.1">
    <property type="nucleotide sequence ID" value="NZ_CP036268.1"/>
</dbReference>
<evidence type="ECO:0000313" key="9">
    <source>
        <dbReference type="EMBL" id="QDT37351.1"/>
    </source>
</evidence>
<dbReference type="Gene3D" id="3.10.20.30">
    <property type="match status" value="1"/>
</dbReference>
<dbReference type="PANTHER" id="PTHR23305">
    <property type="entry name" value="OBG GTPASE FAMILY"/>
    <property type="match status" value="1"/>
</dbReference>
<dbReference type="NCBIfam" id="TIGR00092">
    <property type="entry name" value="redox-regulated ATPase YchF"/>
    <property type="match status" value="1"/>
</dbReference>
<dbReference type="PROSITE" id="PS51880">
    <property type="entry name" value="TGS"/>
    <property type="match status" value="1"/>
</dbReference>
<comment type="similarity">
    <text evidence="6">Belongs to the TRAFAC class OBG-HflX-like GTPase superfamily. OBG GTPase family. YchF/OLA1 subfamily.</text>
</comment>